<dbReference type="PANTHER" id="PTHR45835:SF99">
    <property type="entry name" value="CHROMO DOMAIN-CONTAINING PROTEIN-RELATED"/>
    <property type="match status" value="1"/>
</dbReference>
<gene>
    <name evidence="2" type="ORF">Tco_0993045</name>
</gene>
<reference evidence="2" key="2">
    <citation type="submission" date="2022-01" db="EMBL/GenBank/DDBJ databases">
        <authorList>
            <person name="Yamashiro T."/>
            <person name="Shiraishi A."/>
            <person name="Satake H."/>
            <person name="Nakayama K."/>
        </authorList>
    </citation>
    <scope>NUCLEOTIDE SEQUENCE</scope>
</reference>
<dbReference type="PANTHER" id="PTHR45835">
    <property type="entry name" value="YALI0A06105P"/>
    <property type="match status" value="1"/>
</dbReference>
<keyword evidence="3" id="KW-1185">Reference proteome</keyword>
<protein>
    <submittedName>
        <fullName evidence="2">Mitochondrial protein</fullName>
    </submittedName>
</protein>
<dbReference type="InterPro" id="IPR012337">
    <property type="entry name" value="RNaseH-like_sf"/>
</dbReference>
<organism evidence="2 3">
    <name type="scientific">Tanacetum coccineum</name>
    <dbReference type="NCBI Taxonomy" id="301880"/>
    <lineage>
        <taxon>Eukaryota</taxon>
        <taxon>Viridiplantae</taxon>
        <taxon>Streptophyta</taxon>
        <taxon>Embryophyta</taxon>
        <taxon>Tracheophyta</taxon>
        <taxon>Spermatophyta</taxon>
        <taxon>Magnoliopsida</taxon>
        <taxon>eudicotyledons</taxon>
        <taxon>Gunneridae</taxon>
        <taxon>Pentapetalae</taxon>
        <taxon>asterids</taxon>
        <taxon>campanulids</taxon>
        <taxon>Asterales</taxon>
        <taxon>Asteraceae</taxon>
        <taxon>Asteroideae</taxon>
        <taxon>Anthemideae</taxon>
        <taxon>Anthemidinae</taxon>
        <taxon>Tanacetum</taxon>
    </lineage>
</organism>
<evidence type="ECO:0000313" key="3">
    <source>
        <dbReference type="Proteomes" id="UP001151760"/>
    </source>
</evidence>
<feature type="domain" description="Tf2-1-like SH3-like" evidence="1">
    <location>
        <begin position="238"/>
        <end position="302"/>
    </location>
</feature>
<dbReference type="Gene3D" id="3.30.420.10">
    <property type="entry name" value="Ribonuclease H-like superfamily/Ribonuclease H"/>
    <property type="match status" value="1"/>
</dbReference>
<dbReference type="SUPFAM" id="SSF48371">
    <property type="entry name" value="ARM repeat"/>
    <property type="match status" value="1"/>
</dbReference>
<dbReference type="InterPro" id="IPR036397">
    <property type="entry name" value="RNaseH_sf"/>
</dbReference>
<reference evidence="2" key="1">
    <citation type="journal article" date="2022" name="Int. J. Mol. Sci.">
        <title>Draft Genome of Tanacetum Coccineum: Genomic Comparison of Closely Related Tanacetum-Family Plants.</title>
        <authorList>
            <person name="Yamashiro T."/>
            <person name="Shiraishi A."/>
            <person name="Nakayama K."/>
            <person name="Satake H."/>
        </authorList>
    </citation>
    <scope>NUCLEOTIDE SEQUENCE</scope>
</reference>
<proteinExistence type="predicted"/>
<comment type="caution">
    <text evidence="2">The sequence shown here is derived from an EMBL/GenBank/DDBJ whole genome shotgun (WGS) entry which is preliminary data.</text>
</comment>
<dbReference type="SUPFAM" id="SSF53098">
    <property type="entry name" value="Ribonuclease H-like"/>
    <property type="match status" value="1"/>
</dbReference>
<accession>A0ABQ5F3T3</accession>
<dbReference type="Pfam" id="PF24626">
    <property type="entry name" value="SH3_Tf2-1"/>
    <property type="match status" value="1"/>
</dbReference>
<sequence>MIDGEHQRWLSKLLGYDIEIQYKPGKENSVADSLSRRREPIACHVITFTTVQNWDDLMIDLSRDVELTLLKKRILNNEQGLDGYTVENDRLLYKGHLVLPRTSKWIVPQFRMKKDVARMVSECEIWQQHKYSTMLPSGLLQPLELLEKVWDDITMDFIDKLPRLEGYIVIFVVVDRLRKYAHFIPLRHPYTAVTVAAAFLREERDGIIQELKVHLAKAQQLMKNKEDSVRRDVQFEVGDRVYLKILPYRQRTVARQKNEKLAPKYFGPYEVLEKIGYVAYKLKLPESAAIHPIFHVSQLKKAIGEQEVALVLPEGLTEDMEVLLQPEEVLGVLNSAGNHKEGGTDTTPGRWGKYLADQGCIKPLCDLLVSTDPDILLWTLEVLENMLNVGEVQRVVAEDDNYYVELIFDSDMIEERFYALRKHNDDDIFLKAITIYETYVEVNDSEEAVEGTGDQLSKLQI</sequence>
<dbReference type="Gene3D" id="1.25.10.10">
    <property type="entry name" value="Leucine-rich Repeat Variant"/>
    <property type="match status" value="1"/>
</dbReference>
<dbReference type="EMBL" id="BQNB010016979">
    <property type="protein sequence ID" value="GJT57991.1"/>
    <property type="molecule type" value="Genomic_DNA"/>
</dbReference>
<dbReference type="InterPro" id="IPR016024">
    <property type="entry name" value="ARM-type_fold"/>
</dbReference>
<name>A0ABQ5F3T3_9ASTR</name>
<dbReference type="InterPro" id="IPR056924">
    <property type="entry name" value="SH3_Tf2-1"/>
</dbReference>
<evidence type="ECO:0000259" key="1">
    <source>
        <dbReference type="Pfam" id="PF24626"/>
    </source>
</evidence>
<dbReference type="InterPro" id="IPR011989">
    <property type="entry name" value="ARM-like"/>
</dbReference>
<dbReference type="Proteomes" id="UP001151760">
    <property type="component" value="Unassembled WGS sequence"/>
</dbReference>
<evidence type="ECO:0000313" key="2">
    <source>
        <dbReference type="EMBL" id="GJT57991.1"/>
    </source>
</evidence>